<dbReference type="AlphaFoldDB" id="A0AAE9AYW3"/>
<dbReference type="RefSeq" id="WP_141583483.1">
    <property type="nucleotide sequence ID" value="NZ_SPAZ01000188.1"/>
</dbReference>
<dbReference type="Proteomes" id="UP000318720">
    <property type="component" value="Unassembled WGS sequence"/>
</dbReference>
<proteinExistence type="predicted"/>
<name>A0AAE9AYW3_9ACTN</name>
<accession>A0AAE9AYW3</accession>
<evidence type="ECO:0000313" key="2">
    <source>
        <dbReference type="Proteomes" id="UP000318720"/>
    </source>
</evidence>
<reference evidence="1 2" key="1">
    <citation type="submission" date="2019-03" db="EMBL/GenBank/DDBJ databases">
        <title>Comparative genomic analyses of the sweetpotato soil rot pathogen, Streptomyces ipomoeae.</title>
        <authorList>
            <person name="Ruschel Soares N."/>
            <person name="Badger J.H."/>
            <person name="Huguet-Tapia J.C."/>
            <person name="Clark C.A."/>
            <person name="Pettis G.S."/>
        </authorList>
    </citation>
    <scope>NUCLEOTIDE SEQUENCE [LARGE SCALE GENOMIC DNA]</scope>
    <source>
        <strain evidence="1 2">88-35</strain>
    </source>
</reference>
<protein>
    <submittedName>
        <fullName evidence="1">Uncharacterized protein</fullName>
    </submittedName>
</protein>
<gene>
    <name evidence="1" type="ORF">Sipo8835_22940</name>
</gene>
<evidence type="ECO:0000313" key="1">
    <source>
        <dbReference type="EMBL" id="TQE30936.1"/>
    </source>
</evidence>
<dbReference type="EMBL" id="SPAZ01000188">
    <property type="protein sequence ID" value="TQE30936.1"/>
    <property type="molecule type" value="Genomic_DNA"/>
</dbReference>
<sequence length="117" mass="12741">MGRQGRWAIVLAVVMLALTGGIVAVTVESSEPELSVKEQAQRDLDKVLEIRELGKSEGLALWENNKAAGSAPVAALPDERACQDRWNDLELAKTYGEGVAYQFVRACQDEPPKQMTG</sequence>
<comment type="caution">
    <text evidence="1">The sequence shown here is derived from an EMBL/GenBank/DDBJ whole genome shotgun (WGS) entry which is preliminary data.</text>
</comment>
<organism evidence="1 2">
    <name type="scientific">Streptomyces ipomoeae</name>
    <dbReference type="NCBI Taxonomy" id="103232"/>
    <lineage>
        <taxon>Bacteria</taxon>
        <taxon>Bacillati</taxon>
        <taxon>Actinomycetota</taxon>
        <taxon>Actinomycetes</taxon>
        <taxon>Kitasatosporales</taxon>
        <taxon>Streptomycetaceae</taxon>
        <taxon>Streptomyces</taxon>
    </lineage>
</organism>